<dbReference type="InterPro" id="IPR018687">
    <property type="entry name" value="DUF2177_membr"/>
</dbReference>
<feature type="transmembrane region" description="Helical" evidence="1">
    <location>
        <begin position="73"/>
        <end position="91"/>
    </location>
</feature>
<dbReference type="AlphaFoldDB" id="A0A857JLI7"/>
<name>A0A857JLI7_9ALTE</name>
<sequence length="131" mass="14714">MTQVIRAYVGSLLGFLLLDALWLGFIAKDNYTQAMEGLMRDKVHIWPWIVFYTLYCMAMVYLVIRPQFNAEKASGVFIGGGVLGAAAYGAYNMTNYALLADWPLGISLQDWVWGAVVTSLSSYCGWRLARR</sequence>
<dbReference type="KEGG" id="pmes:FX988_02419"/>
<dbReference type="RefSeq" id="WP_007986871.1">
    <property type="nucleotide sequence ID" value="NZ_CP047656.1"/>
</dbReference>
<dbReference type="Proteomes" id="UP000464524">
    <property type="component" value="Chromosome"/>
</dbReference>
<accession>A0A857JLI7</accession>
<keyword evidence="3" id="KW-1185">Reference proteome</keyword>
<dbReference type="OrthoDB" id="166547at2"/>
<evidence type="ECO:0000313" key="2">
    <source>
        <dbReference type="EMBL" id="QHJ12168.1"/>
    </source>
</evidence>
<keyword evidence="1" id="KW-1133">Transmembrane helix</keyword>
<organism evidence="2 3">
    <name type="scientific">Paraglaciecola mesophila</name>
    <dbReference type="NCBI Taxonomy" id="197222"/>
    <lineage>
        <taxon>Bacteria</taxon>
        <taxon>Pseudomonadati</taxon>
        <taxon>Pseudomonadota</taxon>
        <taxon>Gammaproteobacteria</taxon>
        <taxon>Alteromonadales</taxon>
        <taxon>Alteromonadaceae</taxon>
        <taxon>Paraglaciecola</taxon>
    </lineage>
</organism>
<evidence type="ECO:0000313" key="3">
    <source>
        <dbReference type="Proteomes" id="UP000464524"/>
    </source>
</evidence>
<keyword evidence="1" id="KW-0812">Transmembrane</keyword>
<dbReference type="Pfam" id="PF09945">
    <property type="entry name" value="DUF2177"/>
    <property type="match status" value="1"/>
</dbReference>
<dbReference type="EMBL" id="CP047656">
    <property type="protein sequence ID" value="QHJ12168.1"/>
    <property type="molecule type" value="Genomic_DNA"/>
</dbReference>
<proteinExistence type="predicted"/>
<protein>
    <recommendedName>
        <fullName evidence="4">DUF2177 domain-containing protein</fullName>
    </recommendedName>
</protein>
<feature type="transmembrane region" description="Helical" evidence="1">
    <location>
        <begin position="7"/>
        <end position="25"/>
    </location>
</feature>
<feature type="transmembrane region" description="Helical" evidence="1">
    <location>
        <begin position="111"/>
        <end position="129"/>
    </location>
</feature>
<evidence type="ECO:0000256" key="1">
    <source>
        <dbReference type="SAM" id="Phobius"/>
    </source>
</evidence>
<gene>
    <name evidence="2" type="ORF">FX988_02419</name>
</gene>
<reference evidence="2 3" key="1">
    <citation type="submission" date="2019-12" db="EMBL/GenBank/DDBJ databases">
        <title>Genome sequencing and assembly of endphytes of Porphyra tenera.</title>
        <authorList>
            <person name="Park J.M."/>
            <person name="Shin R."/>
            <person name="Jo S.H."/>
        </authorList>
    </citation>
    <scope>NUCLEOTIDE SEQUENCE [LARGE SCALE GENOMIC DNA]</scope>
    <source>
        <strain evidence="2 3">GPM4</strain>
    </source>
</reference>
<feature type="transmembrane region" description="Helical" evidence="1">
    <location>
        <begin position="45"/>
        <end position="64"/>
    </location>
</feature>
<evidence type="ECO:0008006" key="4">
    <source>
        <dbReference type="Google" id="ProtNLM"/>
    </source>
</evidence>
<keyword evidence="1" id="KW-0472">Membrane</keyword>